<proteinExistence type="inferred from homology"/>
<dbReference type="Pfam" id="PF04133">
    <property type="entry name" value="Vps55"/>
    <property type="match status" value="1"/>
</dbReference>
<organism evidence="9 10">
    <name type="scientific">Cyprinus carpio</name>
    <name type="common">Common carp</name>
    <dbReference type="NCBI Taxonomy" id="7962"/>
    <lineage>
        <taxon>Eukaryota</taxon>
        <taxon>Metazoa</taxon>
        <taxon>Chordata</taxon>
        <taxon>Craniata</taxon>
        <taxon>Vertebrata</taxon>
        <taxon>Euteleostomi</taxon>
        <taxon>Actinopterygii</taxon>
        <taxon>Neopterygii</taxon>
        <taxon>Teleostei</taxon>
        <taxon>Ostariophysi</taxon>
        <taxon>Cypriniformes</taxon>
        <taxon>Cyprinidae</taxon>
        <taxon>Cyprininae</taxon>
        <taxon>Cyprinus</taxon>
    </lineage>
</organism>
<evidence type="ECO:0000256" key="6">
    <source>
        <dbReference type="ARBA" id="ARBA00037298"/>
    </source>
</evidence>
<dbReference type="GO" id="GO:0016020">
    <property type="term" value="C:membrane"/>
    <property type="evidence" value="ECO:0007669"/>
    <property type="project" value="UniProtKB-SubCell"/>
</dbReference>
<dbReference type="GO" id="GO:0032511">
    <property type="term" value="P:late endosome to vacuole transport via multivesicular body sorting pathway"/>
    <property type="evidence" value="ECO:0007669"/>
    <property type="project" value="TreeGrafter"/>
</dbReference>
<evidence type="ECO:0000256" key="1">
    <source>
        <dbReference type="ARBA" id="ARBA00004141"/>
    </source>
</evidence>
<feature type="transmembrane region" description="Helical" evidence="8">
    <location>
        <begin position="47"/>
        <end position="67"/>
    </location>
</feature>
<accession>A0A8C1ST58</accession>
<comment type="subcellular location">
    <subcellularLocation>
        <location evidence="1">Membrane</location>
        <topology evidence="1">Multi-pass membrane protein</topology>
    </subcellularLocation>
</comment>
<dbReference type="GO" id="GO:0005768">
    <property type="term" value="C:endosome"/>
    <property type="evidence" value="ECO:0007669"/>
    <property type="project" value="TreeGrafter"/>
</dbReference>
<dbReference type="GO" id="GO:0060400">
    <property type="term" value="P:negative regulation of growth hormone receptor signaling pathway"/>
    <property type="evidence" value="ECO:0007669"/>
    <property type="project" value="TreeGrafter"/>
</dbReference>
<dbReference type="Ensembl" id="ENSCCRT00015012210.1">
    <property type="protein sequence ID" value="ENSCCRP00015011788.1"/>
    <property type="gene ID" value="ENSCCRG00015005471.1"/>
</dbReference>
<evidence type="ECO:0000313" key="9">
    <source>
        <dbReference type="Ensembl" id="ENSCCRP00015011788.1"/>
    </source>
</evidence>
<dbReference type="InterPro" id="IPR007262">
    <property type="entry name" value="Vps55/LEPROT"/>
</dbReference>
<comment type="function">
    <text evidence="6">Negatively regulates growth hormone (GH) receptor cell surface expression in liver. May play a role in liver resistance to GH during periods of reduced nutrient availability.</text>
</comment>
<feature type="transmembrane region" description="Helical" evidence="8">
    <location>
        <begin position="7"/>
        <end position="27"/>
    </location>
</feature>
<evidence type="ECO:0000256" key="7">
    <source>
        <dbReference type="ARBA" id="ARBA00040108"/>
    </source>
</evidence>
<name>A0A8C1ST58_CYPCA</name>
<keyword evidence="4 8" id="KW-1133">Transmembrane helix</keyword>
<comment type="similarity">
    <text evidence="2">Belongs to the OB-RGRP/VPS55 family.</text>
</comment>
<dbReference type="PANTHER" id="PTHR12050">
    <property type="entry name" value="LEPTIN RECEPTOR-RELATED"/>
    <property type="match status" value="1"/>
</dbReference>
<dbReference type="Proteomes" id="UP000694700">
    <property type="component" value="Unplaced"/>
</dbReference>
<reference evidence="9" key="1">
    <citation type="submission" date="2025-08" db="UniProtKB">
        <authorList>
            <consortium name="Ensembl"/>
        </authorList>
    </citation>
    <scope>IDENTIFICATION</scope>
</reference>
<dbReference type="PANTHER" id="PTHR12050:SF4">
    <property type="entry name" value="LEPTIN RECEPTOR OVERLAPPING TRANSCRIPT-LIKE 1"/>
    <property type="match status" value="1"/>
</dbReference>
<protein>
    <recommendedName>
        <fullName evidence="7">Leptin receptor overlapping transcript-like 1</fullName>
    </recommendedName>
</protein>
<keyword evidence="3 8" id="KW-0812">Transmembrane</keyword>
<evidence type="ECO:0000256" key="4">
    <source>
        <dbReference type="ARBA" id="ARBA00022989"/>
    </source>
</evidence>
<evidence type="ECO:0000256" key="3">
    <source>
        <dbReference type="ARBA" id="ARBA00022692"/>
    </source>
</evidence>
<evidence type="ECO:0000256" key="2">
    <source>
        <dbReference type="ARBA" id="ARBA00005645"/>
    </source>
</evidence>
<evidence type="ECO:0000256" key="5">
    <source>
        <dbReference type="ARBA" id="ARBA00023136"/>
    </source>
</evidence>
<evidence type="ECO:0000256" key="8">
    <source>
        <dbReference type="SAM" id="Phobius"/>
    </source>
</evidence>
<keyword evidence="5 8" id="KW-0472">Membrane</keyword>
<sequence>MFLMLGCALAYWPLFLLFFYILAPIPYCISRRVVDDTDSASNACKELALFLTTGIVVSAFGLPIIFARADVVN</sequence>
<dbReference type="AlphaFoldDB" id="A0A8C1ST58"/>
<evidence type="ECO:0000313" key="10">
    <source>
        <dbReference type="Proteomes" id="UP000694700"/>
    </source>
</evidence>